<dbReference type="InterPro" id="IPR055170">
    <property type="entry name" value="GFO_IDH_MocA-like_dom"/>
</dbReference>
<accession>A0A8J4H0T9</accession>
<dbReference type="InterPro" id="IPR000683">
    <property type="entry name" value="Gfo/Idh/MocA-like_OxRdtase_N"/>
</dbReference>
<dbReference type="RefSeq" id="WP_213411514.1">
    <property type="nucleotide sequence ID" value="NZ_BOVK01000018.1"/>
</dbReference>
<evidence type="ECO:0000259" key="3">
    <source>
        <dbReference type="Pfam" id="PF22725"/>
    </source>
</evidence>
<dbReference type="PANTHER" id="PTHR43818:SF11">
    <property type="entry name" value="BCDNA.GH03377"/>
    <property type="match status" value="1"/>
</dbReference>
<dbReference type="Gene3D" id="3.40.50.720">
    <property type="entry name" value="NAD(P)-binding Rossmann-like Domain"/>
    <property type="match status" value="1"/>
</dbReference>
<organism evidence="4 5">
    <name type="scientific">Xylanibacillus composti</name>
    <dbReference type="NCBI Taxonomy" id="1572762"/>
    <lineage>
        <taxon>Bacteria</taxon>
        <taxon>Bacillati</taxon>
        <taxon>Bacillota</taxon>
        <taxon>Bacilli</taxon>
        <taxon>Bacillales</taxon>
        <taxon>Paenibacillaceae</taxon>
        <taxon>Xylanibacillus</taxon>
    </lineage>
</organism>
<name>A0A8J4H0T9_9BACL</name>
<gene>
    <name evidence="4" type="ORF">XYCOK13_16280</name>
</gene>
<evidence type="ECO:0008006" key="6">
    <source>
        <dbReference type="Google" id="ProtNLM"/>
    </source>
</evidence>
<dbReference type="InterPro" id="IPR036291">
    <property type="entry name" value="NAD(P)-bd_dom_sf"/>
</dbReference>
<feature type="domain" description="GFO/IDH/MocA-like oxidoreductase" evidence="3">
    <location>
        <begin position="139"/>
        <end position="259"/>
    </location>
</feature>
<proteinExistence type="predicted"/>
<comment type="caution">
    <text evidence="4">The sequence shown here is derived from an EMBL/GenBank/DDBJ whole genome shotgun (WGS) entry which is preliminary data.</text>
</comment>
<keyword evidence="5" id="KW-1185">Reference proteome</keyword>
<dbReference type="SUPFAM" id="SSF55347">
    <property type="entry name" value="Glyceraldehyde-3-phosphate dehydrogenase-like, C-terminal domain"/>
    <property type="match status" value="1"/>
</dbReference>
<sequence>MRFGLIGFSQGFYATTYTRHAARLKGIEVVACCDLGQTDEYVLECAGITAREFAEELGCELLSDLDAFFSRKLDAVMVASEVWQHAEHTINALSHGCHVFVGKPLSFRPDEVQAVIDKAREADRLVLPGNPLRYESSMQQIADQIRGGAIGKPTNIRVFVHHEAMVHQEWERDPAKSGGPLGTFGIYLIDTVRWLTGQELGHLYAVGGQFVFPEVQSWDTVQAVGATTEGALVQLNLVSTMTWEYPFVMVDAIGTKGVIHNNPYRQAYVLQNPQDQLGPIQYDPMGQKEIEHFIACCQGTSRPAITLDDMLAAAEGIQTMTRSLRSGTPQKLGDKGENHA</sequence>
<dbReference type="GO" id="GO:0000166">
    <property type="term" value="F:nucleotide binding"/>
    <property type="evidence" value="ECO:0007669"/>
    <property type="project" value="InterPro"/>
</dbReference>
<dbReference type="Proteomes" id="UP000677918">
    <property type="component" value="Unassembled WGS sequence"/>
</dbReference>
<dbReference type="EMBL" id="BOVK01000018">
    <property type="protein sequence ID" value="GIQ68804.1"/>
    <property type="molecule type" value="Genomic_DNA"/>
</dbReference>
<dbReference type="InterPro" id="IPR050463">
    <property type="entry name" value="Gfo/Idh/MocA_oxidrdct_glycsds"/>
</dbReference>
<dbReference type="Pfam" id="PF22725">
    <property type="entry name" value="GFO_IDH_MocA_C3"/>
    <property type="match status" value="1"/>
</dbReference>
<dbReference type="AlphaFoldDB" id="A0A8J4H0T9"/>
<dbReference type="PANTHER" id="PTHR43818">
    <property type="entry name" value="BCDNA.GH03377"/>
    <property type="match status" value="1"/>
</dbReference>
<dbReference type="Pfam" id="PF01408">
    <property type="entry name" value="GFO_IDH_MocA"/>
    <property type="match status" value="1"/>
</dbReference>
<evidence type="ECO:0000256" key="1">
    <source>
        <dbReference type="ARBA" id="ARBA00023002"/>
    </source>
</evidence>
<evidence type="ECO:0000259" key="2">
    <source>
        <dbReference type="Pfam" id="PF01408"/>
    </source>
</evidence>
<feature type="domain" description="Gfo/Idh/MocA-like oxidoreductase N-terminal" evidence="2">
    <location>
        <begin position="2"/>
        <end position="127"/>
    </location>
</feature>
<dbReference type="GO" id="GO:0016491">
    <property type="term" value="F:oxidoreductase activity"/>
    <property type="evidence" value="ECO:0007669"/>
    <property type="project" value="UniProtKB-KW"/>
</dbReference>
<dbReference type="SUPFAM" id="SSF51735">
    <property type="entry name" value="NAD(P)-binding Rossmann-fold domains"/>
    <property type="match status" value="1"/>
</dbReference>
<evidence type="ECO:0000313" key="4">
    <source>
        <dbReference type="EMBL" id="GIQ68804.1"/>
    </source>
</evidence>
<dbReference type="Gene3D" id="3.30.360.10">
    <property type="entry name" value="Dihydrodipicolinate Reductase, domain 2"/>
    <property type="match status" value="1"/>
</dbReference>
<reference evidence="4" key="1">
    <citation type="submission" date="2021-04" db="EMBL/GenBank/DDBJ databases">
        <title>Draft genome sequence of Xylanibacillus composti strain K13.</title>
        <authorList>
            <person name="Uke A."/>
            <person name="Chhe C."/>
            <person name="Baramee S."/>
            <person name="Kosugi A."/>
        </authorList>
    </citation>
    <scope>NUCLEOTIDE SEQUENCE</scope>
    <source>
        <strain evidence="4">K13</strain>
    </source>
</reference>
<protein>
    <recommendedName>
        <fullName evidence="6">Gfo/Idh/MocA family oxidoreductase</fullName>
    </recommendedName>
</protein>
<keyword evidence="1" id="KW-0560">Oxidoreductase</keyword>
<evidence type="ECO:0000313" key="5">
    <source>
        <dbReference type="Proteomes" id="UP000677918"/>
    </source>
</evidence>